<dbReference type="PhylomeDB" id="E9AZF3"/>
<accession>E9AZF3</accession>
<gene>
    <name evidence="4" type="ORF">LMXM_27_2440</name>
</gene>
<dbReference type="KEGG" id="lmi:LMXM_27_2440"/>
<dbReference type="InterPro" id="IPR057326">
    <property type="entry name" value="KR_dom"/>
</dbReference>
<evidence type="ECO:0000313" key="5">
    <source>
        <dbReference type="Proteomes" id="UP000007259"/>
    </source>
</evidence>
<dbReference type="PRINTS" id="PR00081">
    <property type="entry name" value="GDHRDH"/>
</dbReference>
<evidence type="ECO:0000256" key="1">
    <source>
        <dbReference type="ARBA" id="ARBA00006484"/>
    </source>
</evidence>
<dbReference type="GO" id="GO:0048038">
    <property type="term" value="F:quinone binding"/>
    <property type="evidence" value="ECO:0007669"/>
    <property type="project" value="TreeGrafter"/>
</dbReference>
<reference evidence="4 5" key="1">
    <citation type="journal article" date="2011" name="Genome Res.">
        <title>Chromosome and gene copy number variation allow major structural change between species and strains of Leishmania.</title>
        <authorList>
            <person name="Rogers M.B."/>
            <person name="Hilley J.D."/>
            <person name="Dickens N.J."/>
            <person name="Wilkes J."/>
            <person name="Bates P.A."/>
            <person name="Depledge D.P."/>
            <person name="Harris D."/>
            <person name="Her Y."/>
            <person name="Herzyk P."/>
            <person name="Imamura H."/>
            <person name="Otto T.D."/>
            <person name="Sanders M."/>
            <person name="Seeger K."/>
            <person name="Dujardin J.C."/>
            <person name="Berriman M."/>
            <person name="Smith D.F."/>
            <person name="Hertz-Fowler C."/>
            <person name="Mottram J.C."/>
        </authorList>
    </citation>
    <scope>NUCLEOTIDE SEQUENCE [LARGE SCALE GENOMIC DNA]</scope>
    <source>
        <strain evidence="4 5">MHOM/GT/2001/U1103</strain>
    </source>
</reference>
<dbReference type="OMA" id="CQKHMVD"/>
<evidence type="ECO:0000259" key="3">
    <source>
        <dbReference type="SMART" id="SM00822"/>
    </source>
</evidence>
<dbReference type="EMBL" id="FR799580">
    <property type="protein sequence ID" value="CBZ28353.1"/>
    <property type="molecule type" value="Genomic_DNA"/>
</dbReference>
<dbReference type="Proteomes" id="UP000007259">
    <property type="component" value="Chromosome 27"/>
</dbReference>
<dbReference type="PRINTS" id="PR00080">
    <property type="entry name" value="SDRFAMILY"/>
</dbReference>
<dbReference type="GO" id="GO:0006633">
    <property type="term" value="P:fatty acid biosynthetic process"/>
    <property type="evidence" value="ECO:0007669"/>
    <property type="project" value="TreeGrafter"/>
</dbReference>
<dbReference type="OrthoDB" id="1393670at2759"/>
<keyword evidence="2" id="KW-0560">Oxidoreductase</keyword>
<feature type="domain" description="Ketoreductase" evidence="3">
    <location>
        <begin position="90"/>
        <end position="269"/>
    </location>
</feature>
<dbReference type="GeneID" id="13450081"/>
<sequence length="323" mass="34152">MTRCSAPQPSPKPSRIGDAHTHMCVYTCVCVCPCRTPTFPSCSLPAPSSSPNRVFSAATWTSARRPRQRHTRTDTVALTPPNMVWDVRGKVGVITGASCALGREIMERLASQHQMKLACVSRKPLATPLPAGCASFVADVSRGDDCDALMKSVQRELGAVSLLINCAGVTLSKMHVMCTDNDYAAVMDTNLKGALQVTRAALRHGGLLKLQDGAVLHIGSVAGVVGNEGQVLYSASKAALSGAVKSWALEYSPRNIRFNVVAPGLIDGEGMATTLTEGQKQRWRDGCPLKRLATASEVADMAVAVALCPYMNGQTIAVDGGLS</sequence>
<dbReference type="PANTHER" id="PTHR42760">
    <property type="entry name" value="SHORT-CHAIN DEHYDROGENASES/REDUCTASES FAMILY MEMBER"/>
    <property type="match status" value="1"/>
</dbReference>
<dbReference type="AlphaFoldDB" id="E9AZF3"/>
<dbReference type="InterPro" id="IPR002347">
    <property type="entry name" value="SDR_fam"/>
</dbReference>
<evidence type="ECO:0000313" key="4">
    <source>
        <dbReference type="EMBL" id="CBZ28353.1"/>
    </source>
</evidence>
<dbReference type="RefSeq" id="XP_003876825.1">
    <property type="nucleotide sequence ID" value="XM_003876776.1"/>
</dbReference>
<name>E9AZF3_LEIMU</name>
<organism evidence="4 5">
    <name type="scientific">Leishmania mexicana (strain MHOM/GT/2001/U1103)</name>
    <dbReference type="NCBI Taxonomy" id="929439"/>
    <lineage>
        <taxon>Eukaryota</taxon>
        <taxon>Discoba</taxon>
        <taxon>Euglenozoa</taxon>
        <taxon>Kinetoplastea</taxon>
        <taxon>Metakinetoplastina</taxon>
        <taxon>Trypanosomatida</taxon>
        <taxon>Trypanosomatidae</taxon>
        <taxon>Leishmaniinae</taxon>
        <taxon>Leishmania</taxon>
    </lineage>
</organism>
<dbReference type="SMART" id="SM00822">
    <property type="entry name" value="PKS_KR"/>
    <property type="match status" value="1"/>
</dbReference>
<dbReference type="Pfam" id="PF13561">
    <property type="entry name" value="adh_short_C2"/>
    <property type="match status" value="1"/>
</dbReference>
<dbReference type="FunFam" id="3.40.50.720:FF:000872">
    <property type="entry name" value="3-oxoacyl-ACP reductase, putative"/>
    <property type="match status" value="1"/>
</dbReference>
<dbReference type="GO" id="GO:0016616">
    <property type="term" value="F:oxidoreductase activity, acting on the CH-OH group of donors, NAD or NADP as acceptor"/>
    <property type="evidence" value="ECO:0007669"/>
    <property type="project" value="TreeGrafter"/>
</dbReference>
<proteinExistence type="inferred from homology"/>
<keyword evidence="5" id="KW-1185">Reference proteome</keyword>
<comment type="similarity">
    <text evidence="1">Belongs to the short-chain dehydrogenases/reductases (SDR) family.</text>
</comment>
<dbReference type="VEuPathDB" id="TriTrypDB:LmxM.27.2440"/>
<dbReference type="SUPFAM" id="SSF51735">
    <property type="entry name" value="NAD(P)-binding Rossmann-fold domains"/>
    <property type="match status" value="1"/>
</dbReference>
<dbReference type="Gene3D" id="3.40.50.720">
    <property type="entry name" value="NAD(P)-binding Rossmann-like Domain"/>
    <property type="match status" value="1"/>
</dbReference>
<protein>
    <submittedName>
        <fullName evidence="4">3-oxoacyl-(Acyl-carrier protein) reductase-like protein</fullName>
    </submittedName>
</protein>
<dbReference type="PANTHER" id="PTHR42760:SF133">
    <property type="entry name" value="3-OXOACYL-[ACYL-CARRIER-PROTEIN] REDUCTASE"/>
    <property type="match status" value="1"/>
</dbReference>
<dbReference type="InterPro" id="IPR036291">
    <property type="entry name" value="NAD(P)-bd_dom_sf"/>
</dbReference>
<evidence type="ECO:0000256" key="2">
    <source>
        <dbReference type="ARBA" id="ARBA00023002"/>
    </source>
</evidence>